<feature type="transmembrane region" description="Helical" evidence="1">
    <location>
        <begin position="52"/>
        <end position="75"/>
    </location>
</feature>
<sequence>MSQSHNDTNNSEHKRLSFFEVVAQAFSLIFALQNKSGRKRLMDLAETNPLPVLISGITAMAIFFLFCFIASQIVLNLVMG</sequence>
<dbReference type="AlphaFoldDB" id="A0A7T4R2I8"/>
<reference evidence="2 3" key="1">
    <citation type="submission" date="2020-12" db="EMBL/GenBank/DDBJ databases">
        <authorList>
            <person name="Shan Y."/>
        </authorList>
    </citation>
    <scope>NUCLEOTIDE SEQUENCE [LARGE SCALE GENOMIC DNA]</scope>
    <source>
        <strain evidence="3">csc3.9</strain>
    </source>
</reference>
<proteinExistence type="predicted"/>
<feature type="transmembrane region" description="Helical" evidence="1">
    <location>
        <begin position="16"/>
        <end position="32"/>
    </location>
</feature>
<protein>
    <recommendedName>
        <fullName evidence="4">DUF2970 domain-containing protein</fullName>
    </recommendedName>
</protein>
<evidence type="ECO:0000313" key="3">
    <source>
        <dbReference type="Proteomes" id="UP000596063"/>
    </source>
</evidence>
<keyword evidence="1" id="KW-0812">Transmembrane</keyword>
<evidence type="ECO:0008006" key="4">
    <source>
        <dbReference type="Google" id="ProtNLM"/>
    </source>
</evidence>
<keyword evidence="1" id="KW-1133">Transmembrane helix</keyword>
<organism evidence="2 3">
    <name type="scientific">Spongiibacter nanhainus</name>
    <dbReference type="NCBI Taxonomy" id="2794344"/>
    <lineage>
        <taxon>Bacteria</taxon>
        <taxon>Pseudomonadati</taxon>
        <taxon>Pseudomonadota</taxon>
        <taxon>Gammaproteobacteria</taxon>
        <taxon>Cellvibrionales</taxon>
        <taxon>Spongiibacteraceae</taxon>
        <taxon>Spongiibacter</taxon>
    </lineage>
</organism>
<dbReference type="EMBL" id="CP066167">
    <property type="protein sequence ID" value="QQD19271.1"/>
    <property type="molecule type" value="Genomic_DNA"/>
</dbReference>
<dbReference type="RefSeq" id="WP_198570756.1">
    <property type="nucleotide sequence ID" value="NZ_CP066167.1"/>
</dbReference>
<accession>A0A7T4R2I8</accession>
<evidence type="ECO:0000313" key="2">
    <source>
        <dbReference type="EMBL" id="QQD19271.1"/>
    </source>
</evidence>
<evidence type="ECO:0000256" key="1">
    <source>
        <dbReference type="SAM" id="Phobius"/>
    </source>
</evidence>
<dbReference type="KEGG" id="snan:I6N98_05300"/>
<keyword evidence="1" id="KW-0472">Membrane</keyword>
<name>A0A7T4R2I8_9GAMM</name>
<gene>
    <name evidence="2" type="ORF">I6N98_05300</name>
</gene>
<keyword evidence="3" id="KW-1185">Reference proteome</keyword>
<dbReference type="Proteomes" id="UP000596063">
    <property type="component" value="Chromosome"/>
</dbReference>